<protein>
    <submittedName>
        <fullName evidence="1">Uncharacterized protein</fullName>
    </submittedName>
</protein>
<reference evidence="1 2" key="1">
    <citation type="journal article" date="2019" name="Nat. Ecol. Evol.">
        <title>Megaphylogeny resolves global patterns of mushroom evolution.</title>
        <authorList>
            <person name="Varga T."/>
            <person name="Krizsan K."/>
            <person name="Foldi C."/>
            <person name="Dima B."/>
            <person name="Sanchez-Garcia M."/>
            <person name="Sanchez-Ramirez S."/>
            <person name="Szollosi G.J."/>
            <person name="Szarkandi J.G."/>
            <person name="Papp V."/>
            <person name="Albert L."/>
            <person name="Andreopoulos W."/>
            <person name="Angelini C."/>
            <person name="Antonin V."/>
            <person name="Barry K.W."/>
            <person name="Bougher N.L."/>
            <person name="Buchanan P."/>
            <person name="Buyck B."/>
            <person name="Bense V."/>
            <person name="Catcheside P."/>
            <person name="Chovatia M."/>
            <person name="Cooper J."/>
            <person name="Damon W."/>
            <person name="Desjardin D."/>
            <person name="Finy P."/>
            <person name="Geml J."/>
            <person name="Haridas S."/>
            <person name="Hughes K."/>
            <person name="Justo A."/>
            <person name="Karasinski D."/>
            <person name="Kautmanova I."/>
            <person name="Kiss B."/>
            <person name="Kocsube S."/>
            <person name="Kotiranta H."/>
            <person name="LaButti K.M."/>
            <person name="Lechner B.E."/>
            <person name="Liimatainen K."/>
            <person name="Lipzen A."/>
            <person name="Lukacs Z."/>
            <person name="Mihaltcheva S."/>
            <person name="Morgado L.N."/>
            <person name="Niskanen T."/>
            <person name="Noordeloos M.E."/>
            <person name="Ohm R.A."/>
            <person name="Ortiz-Santana B."/>
            <person name="Ovrebo C."/>
            <person name="Racz N."/>
            <person name="Riley R."/>
            <person name="Savchenko A."/>
            <person name="Shiryaev A."/>
            <person name="Soop K."/>
            <person name="Spirin V."/>
            <person name="Szebenyi C."/>
            <person name="Tomsovsky M."/>
            <person name="Tulloss R.E."/>
            <person name="Uehling J."/>
            <person name="Grigoriev I.V."/>
            <person name="Vagvolgyi C."/>
            <person name="Papp T."/>
            <person name="Martin F.M."/>
            <person name="Miettinen O."/>
            <person name="Hibbett D.S."/>
            <person name="Nagy L.G."/>
        </authorList>
    </citation>
    <scope>NUCLEOTIDE SEQUENCE [LARGE SCALE GENOMIC DNA]</scope>
    <source>
        <strain evidence="1 2">NL-1719</strain>
    </source>
</reference>
<evidence type="ECO:0000313" key="2">
    <source>
        <dbReference type="Proteomes" id="UP000308600"/>
    </source>
</evidence>
<organism evidence="1 2">
    <name type="scientific">Pluteus cervinus</name>
    <dbReference type="NCBI Taxonomy" id="181527"/>
    <lineage>
        <taxon>Eukaryota</taxon>
        <taxon>Fungi</taxon>
        <taxon>Dikarya</taxon>
        <taxon>Basidiomycota</taxon>
        <taxon>Agaricomycotina</taxon>
        <taxon>Agaricomycetes</taxon>
        <taxon>Agaricomycetidae</taxon>
        <taxon>Agaricales</taxon>
        <taxon>Pluteineae</taxon>
        <taxon>Pluteaceae</taxon>
        <taxon>Pluteus</taxon>
    </lineage>
</organism>
<dbReference type="EMBL" id="ML208309">
    <property type="protein sequence ID" value="TFK70653.1"/>
    <property type="molecule type" value="Genomic_DNA"/>
</dbReference>
<gene>
    <name evidence="1" type="ORF">BDN72DRAFT_896231</name>
</gene>
<accession>A0ACD3AY38</accession>
<name>A0ACD3AY38_9AGAR</name>
<proteinExistence type="predicted"/>
<keyword evidence="2" id="KW-1185">Reference proteome</keyword>
<dbReference type="Proteomes" id="UP000308600">
    <property type="component" value="Unassembled WGS sequence"/>
</dbReference>
<evidence type="ECO:0000313" key="1">
    <source>
        <dbReference type="EMBL" id="TFK70653.1"/>
    </source>
</evidence>
<sequence length="386" mass="42362">MPPKKDKYWTYLETNNESELSDIETTPTPGPSSAAPRRRYPPRATRTTWRMPSLDELDSSEYEEPPRDARSESESETPAPLMQKRKPGRPRKQPDVAKGKQKENARIGPVASTSRIPPRSNPRLKLGVEIPARVKPAQDNPRLSEPPQRNATPGPSTVPGNNSAPVPQESMQLPFPMLLGPQWQQAAAQLAVQTEILRSMGLGQLYGLYPSPQQLQMPPPPHAALLRAMGYNIPPPLGLGLPPFMFNEAGKPNVPPIPAPAAPTQAQLNRTPISTQMKACPLPAIRRPHVPNPQTEPYPPNVARQQPAGLGRRASSQARGNHYDMPIKIEDSDIEGTPGPSRARKRLRSPDDDGPSSSKKQHGLGKEHRCVHHCPPECQHGNTHDG</sequence>